<keyword evidence="5" id="KW-1185">Reference proteome</keyword>
<dbReference type="AlphaFoldDB" id="A0A1S8YQJ8"/>
<dbReference type="CDD" id="cd03443">
    <property type="entry name" value="PaaI_thioesterase"/>
    <property type="match status" value="1"/>
</dbReference>
<protein>
    <submittedName>
        <fullName evidence="4">Thioesterase</fullName>
    </submittedName>
</protein>
<keyword evidence="2" id="KW-0378">Hydrolase</keyword>
<dbReference type="Gene3D" id="3.10.129.10">
    <property type="entry name" value="Hotdog Thioesterase"/>
    <property type="match status" value="1"/>
</dbReference>
<dbReference type="NCBIfam" id="TIGR00369">
    <property type="entry name" value="unchar_dom_1"/>
    <property type="match status" value="1"/>
</dbReference>
<evidence type="ECO:0000256" key="2">
    <source>
        <dbReference type="ARBA" id="ARBA00022801"/>
    </source>
</evidence>
<comment type="similarity">
    <text evidence="1">Belongs to the thioesterase PaaI family.</text>
</comment>
<dbReference type="RefSeq" id="WP_078001290.1">
    <property type="nucleotide sequence ID" value="NZ_MRUL01000002.1"/>
</dbReference>
<proteinExistence type="inferred from homology"/>
<dbReference type="InterPro" id="IPR003736">
    <property type="entry name" value="PAAI_dom"/>
</dbReference>
<accession>A0A1S8YQJ8</accession>
<dbReference type="SUPFAM" id="SSF54637">
    <property type="entry name" value="Thioesterase/thiol ester dehydrase-isomerase"/>
    <property type="match status" value="1"/>
</dbReference>
<name>A0A1S8YQJ8_9GAMM</name>
<dbReference type="PANTHER" id="PTHR21660">
    <property type="entry name" value="THIOESTERASE SUPERFAMILY MEMBER-RELATED"/>
    <property type="match status" value="1"/>
</dbReference>
<dbReference type="InterPro" id="IPR006683">
    <property type="entry name" value="Thioestr_dom"/>
</dbReference>
<dbReference type="STRING" id="1926881.BTJ39_03500"/>
<dbReference type="Pfam" id="PF03061">
    <property type="entry name" value="4HBT"/>
    <property type="match status" value="1"/>
</dbReference>
<evidence type="ECO:0000259" key="3">
    <source>
        <dbReference type="Pfam" id="PF03061"/>
    </source>
</evidence>
<feature type="domain" description="Thioesterase" evidence="3">
    <location>
        <begin position="54"/>
        <end position="127"/>
    </location>
</feature>
<organism evidence="4 5">
    <name type="scientific">Izhakiella australiensis</name>
    <dbReference type="NCBI Taxonomy" id="1926881"/>
    <lineage>
        <taxon>Bacteria</taxon>
        <taxon>Pseudomonadati</taxon>
        <taxon>Pseudomonadota</taxon>
        <taxon>Gammaproteobacteria</taxon>
        <taxon>Enterobacterales</taxon>
        <taxon>Erwiniaceae</taxon>
        <taxon>Izhakiella</taxon>
    </lineage>
</organism>
<evidence type="ECO:0000256" key="1">
    <source>
        <dbReference type="ARBA" id="ARBA00008324"/>
    </source>
</evidence>
<comment type="caution">
    <text evidence="4">The sequence shown here is derived from an EMBL/GenBank/DDBJ whole genome shotgun (WGS) entry which is preliminary data.</text>
</comment>
<dbReference type="InterPro" id="IPR039298">
    <property type="entry name" value="ACOT13"/>
</dbReference>
<evidence type="ECO:0000313" key="5">
    <source>
        <dbReference type="Proteomes" id="UP000190667"/>
    </source>
</evidence>
<dbReference type="GO" id="GO:0047617">
    <property type="term" value="F:fatty acyl-CoA hydrolase activity"/>
    <property type="evidence" value="ECO:0007669"/>
    <property type="project" value="InterPro"/>
</dbReference>
<gene>
    <name evidence="4" type="ORF">BTJ39_03500</name>
</gene>
<dbReference type="InterPro" id="IPR029069">
    <property type="entry name" value="HotDog_dom_sf"/>
</dbReference>
<sequence>MSKVLNKDDLAAIFAASPFINWLNLRVVAIDYEAQTLDVEVPMRPEFERKAGSGQWHGGPLASVIDTVGDFALGMLLGQGLPTINFRVDYLRPAINTDLQVIARVRRAGRSVGVADVDVFNHSGQLVAIGRASYATLLNTPEKKS</sequence>
<dbReference type="EMBL" id="MRUL01000002">
    <property type="protein sequence ID" value="OON41047.1"/>
    <property type="molecule type" value="Genomic_DNA"/>
</dbReference>
<dbReference type="PANTHER" id="PTHR21660:SF1">
    <property type="entry name" value="ACYL-COENZYME A THIOESTERASE 13"/>
    <property type="match status" value="1"/>
</dbReference>
<dbReference type="OrthoDB" id="9813158at2"/>
<dbReference type="Proteomes" id="UP000190667">
    <property type="component" value="Unassembled WGS sequence"/>
</dbReference>
<reference evidence="4 5" key="1">
    <citation type="submission" date="2016-12" db="EMBL/GenBank/DDBJ databases">
        <title>Izhakiella australiana sp. nov. of genus Izhakiella isolated from Australian desert.</title>
        <authorList>
            <person name="Ji M."/>
        </authorList>
    </citation>
    <scope>NUCLEOTIDE SEQUENCE [LARGE SCALE GENOMIC DNA]</scope>
    <source>
        <strain evidence="4 5">D4N98</strain>
    </source>
</reference>
<evidence type="ECO:0000313" key="4">
    <source>
        <dbReference type="EMBL" id="OON41047.1"/>
    </source>
</evidence>